<evidence type="ECO:0008006" key="4">
    <source>
        <dbReference type="Google" id="ProtNLM"/>
    </source>
</evidence>
<evidence type="ECO:0000313" key="3">
    <source>
        <dbReference type="Proteomes" id="UP000332487"/>
    </source>
</evidence>
<sequence>MFTILYLIFAFAVLAVLDISGKKRIGLKYLLALSLLSVLMSLVFREYVPIFSGVGIYEVVASIAITALLPRIGSGDKIFLASAFLLYPFWLIWAIVAFAMLLTVPFFRLAHIFKKKGKVSLPFYPFLFFSAIIVYIIFETVNYLFAVL</sequence>
<reference evidence="2 3" key="2">
    <citation type="journal article" date="2010" name="Proc. Natl. Acad. Sci. U.S.A.">
        <title>Enigmatic, ultrasmall, uncultivated Archaea.</title>
        <authorList>
            <person name="Baker B.J."/>
            <person name="Comolli L.R."/>
            <person name="Dick G.J."/>
            <person name="Hauser L.J."/>
            <person name="Hyatt D."/>
            <person name="Dill B.D."/>
            <person name="Land M.L."/>
            <person name="Verberkmoes N.C."/>
            <person name="Hettich R.L."/>
            <person name="Banfield J.F."/>
        </authorList>
    </citation>
    <scope>NUCLEOTIDE SEQUENCE [LARGE SCALE GENOMIC DNA]</scope>
    <source>
        <strain evidence="2">ARMAN-2</strain>
    </source>
</reference>
<keyword evidence="1" id="KW-0812">Transmembrane</keyword>
<feature type="transmembrane region" description="Helical" evidence="1">
    <location>
        <begin position="51"/>
        <end position="72"/>
    </location>
</feature>
<feature type="transmembrane region" description="Helical" evidence="1">
    <location>
        <begin position="25"/>
        <end position="44"/>
    </location>
</feature>
<name>C7DGT6_MICA2</name>
<reference evidence="2 3" key="1">
    <citation type="journal article" date="2009" name="Genome Biol.">
        <title>Community-wide analysis of microbial genome sequence signatures.</title>
        <authorList>
            <person name="Dick G.J."/>
            <person name="Andersson A.F."/>
            <person name="Baker B.J."/>
            <person name="Simmons S.L."/>
            <person name="Thomas B.C."/>
            <person name="Yelton A.P."/>
            <person name="Banfield J.F."/>
        </authorList>
    </citation>
    <scope>NUCLEOTIDE SEQUENCE [LARGE SCALE GENOMIC DNA]</scope>
    <source>
        <strain evidence="2">ARMAN-2</strain>
    </source>
</reference>
<dbReference type="AlphaFoldDB" id="C7DGT6"/>
<keyword evidence="1" id="KW-1133">Transmembrane helix</keyword>
<feature type="transmembrane region" description="Helical" evidence="1">
    <location>
        <begin position="78"/>
        <end position="107"/>
    </location>
</feature>
<protein>
    <recommendedName>
        <fullName evidence="4">Peptidase A24A prepilin type IV</fullName>
    </recommendedName>
</protein>
<proteinExistence type="predicted"/>
<keyword evidence="3" id="KW-1185">Reference proteome</keyword>
<organism evidence="2 3">
    <name type="scientific">Candidatus Micrarchaeum acidiphilum ARMAN-2</name>
    <dbReference type="NCBI Taxonomy" id="425595"/>
    <lineage>
        <taxon>Archaea</taxon>
        <taxon>Candidatus Micrarchaeota</taxon>
        <taxon>Candidatus Micrarchaeia</taxon>
        <taxon>Candidatus Micrarchaeales</taxon>
        <taxon>Candidatus Micrarchaeaceae</taxon>
        <taxon>Candidatus Micrarchaeum</taxon>
    </lineage>
</organism>
<gene>
    <name evidence="2" type="ORF">UNLARM2_0286</name>
</gene>
<evidence type="ECO:0000313" key="2">
    <source>
        <dbReference type="EMBL" id="EET90257.1"/>
    </source>
</evidence>
<feature type="transmembrane region" description="Helical" evidence="1">
    <location>
        <begin position="119"/>
        <end position="138"/>
    </location>
</feature>
<dbReference type="Proteomes" id="UP000332487">
    <property type="component" value="Unassembled WGS sequence"/>
</dbReference>
<evidence type="ECO:0000256" key="1">
    <source>
        <dbReference type="SAM" id="Phobius"/>
    </source>
</evidence>
<dbReference type="EMBL" id="GG697239">
    <property type="protein sequence ID" value="EET90257.1"/>
    <property type="molecule type" value="Genomic_DNA"/>
</dbReference>
<keyword evidence="1" id="KW-0472">Membrane</keyword>
<accession>C7DGT6</accession>